<evidence type="ECO:0000256" key="6">
    <source>
        <dbReference type="ARBA" id="ARBA00011940"/>
    </source>
</evidence>
<evidence type="ECO:0000313" key="16">
    <source>
        <dbReference type="Proteomes" id="UP000194841"/>
    </source>
</evidence>
<feature type="binding site" evidence="13">
    <location>
        <position position="169"/>
    </location>
    <ligand>
        <name>substrate</name>
    </ligand>
</feature>
<evidence type="ECO:0000256" key="4">
    <source>
        <dbReference type="ARBA" id="ARBA00007422"/>
    </source>
</evidence>
<comment type="pathway">
    <text evidence="3">Carbohydrate metabolism; erythritol degradation.</text>
</comment>
<dbReference type="SUPFAM" id="SSF51351">
    <property type="entry name" value="Triosephosphate isomerase (TIM)"/>
    <property type="match status" value="1"/>
</dbReference>
<dbReference type="GO" id="GO:0006094">
    <property type="term" value="P:gluconeogenesis"/>
    <property type="evidence" value="ECO:0007669"/>
    <property type="project" value="UniProtKB-UniRule"/>
</dbReference>
<evidence type="ECO:0000256" key="7">
    <source>
        <dbReference type="ARBA" id="ARBA00019397"/>
    </source>
</evidence>
<evidence type="ECO:0000256" key="1">
    <source>
        <dbReference type="ARBA" id="ARBA00000474"/>
    </source>
</evidence>
<dbReference type="EC" id="5.3.1.1" evidence="6 13"/>
<dbReference type="CDD" id="cd00311">
    <property type="entry name" value="TIM"/>
    <property type="match status" value="1"/>
</dbReference>
<evidence type="ECO:0000256" key="10">
    <source>
        <dbReference type="ARBA" id="ARBA00023152"/>
    </source>
</evidence>
<dbReference type="NCBIfam" id="TIGR00419">
    <property type="entry name" value="tim"/>
    <property type="match status" value="1"/>
</dbReference>
<dbReference type="UniPathway" id="UPA00109">
    <property type="reaction ID" value="UER00189"/>
</dbReference>
<feature type="binding site" evidence="13">
    <location>
        <position position="208"/>
    </location>
    <ligand>
        <name>substrate</name>
    </ligand>
</feature>
<dbReference type="GO" id="GO:0019563">
    <property type="term" value="P:glycerol catabolic process"/>
    <property type="evidence" value="ECO:0007669"/>
    <property type="project" value="TreeGrafter"/>
</dbReference>
<comment type="function">
    <text evidence="12 13">Involved in the gluconeogenesis. Catalyzes stereospecifically the conversion of dihydroxyacetone phosphate (DHAP) to D-glyceraldehyde-3-phosphate (G3P).</text>
</comment>
<reference evidence="15 16" key="1">
    <citation type="submission" date="2017-02" db="EMBL/GenBank/DDBJ databases">
        <title>Pseudoalteromonas ulvae TC14 Genome.</title>
        <authorList>
            <person name="Molmeret M."/>
        </authorList>
    </citation>
    <scope>NUCLEOTIDE SEQUENCE [LARGE SCALE GENOMIC DNA]</scope>
    <source>
        <strain evidence="15">TC14</strain>
    </source>
</reference>
<dbReference type="GO" id="GO:0005829">
    <property type="term" value="C:cytosol"/>
    <property type="evidence" value="ECO:0007669"/>
    <property type="project" value="TreeGrafter"/>
</dbReference>
<dbReference type="HAMAP" id="MF_00147_B">
    <property type="entry name" value="TIM_B"/>
    <property type="match status" value="1"/>
</dbReference>
<feature type="active site" description="Electrophile" evidence="13">
    <location>
        <position position="91"/>
    </location>
</feature>
<dbReference type="GO" id="GO:0004807">
    <property type="term" value="F:triose-phosphate isomerase activity"/>
    <property type="evidence" value="ECO:0007669"/>
    <property type="project" value="UniProtKB-UniRule"/>
</dbReference>
<protein>
    <recommendedName>
        <fullName evidence="7 13">Triosephosphate isomerase</fullName>
        <shortName evidence="13">TIM</shortName>
        <shortName evidence="13">TPI</shortName>
        <ecNumber evidence="6 13">5.3.1.1</ecNumber>
    </recommendedName>
    <alternativeName>
        <fullName evidence="13">Triose-phosphate isomerase</fullName>
    </alternativeName>
</protein>
<dbReference type="InterPro" id="IPR035990">
    <property type="entry name" value="TIM_sf"/>
</dbReference>
<dbReference type="PROSITE" id="PS00171">
    <property type="entry name" value="TIM_1"/>
    <property type="match status" value="1"/>
</dbReference>
<feature type="active site" description="Proton acceptor" evidence="13">
    <location>
        <position position="163"/>
    </location>
</feature>
<evidence type="ECO:0000256" key="12">
    <source>
        <dbReference type="ARBA" id="ARBA00055680"/>
    </source>
</evidence>
<evidence type="ECO:0000256" key="3">
    <source>
        <dbReference type="ARBA" id="ARBA00004939"/>
    </source>
</evidence>
<sequence>MKLRKKMVAGNWKMNGSVELVNQMANAVKAAELDNVDVVVFPPFPLLSNAINTGLNVGSQTVSHEEAGAFTGEVDASLVYELGCKYTLVGHSERRSLYGESDSLIAKKFARAQSSQLIPILCVGETEQEREQDLTESVISKQLDAVIDDLGVVSLDKSVIAYEPVWAIGTGKTATPEQAQQVHQFIRTKIAALDADVAQSLIILYGGSVNESSSELLFAQPDIDGGLVGGASLKPDSFVSICQSAQGNV</sequence>
<comment type="caution">
    <text evidence="15">The sequence shown here is derived from an EMBL/GenBank/DDBJ whole genome shotgun (WGS) entry which is preliminary data.</text>
</comment>
<dbReference type="OrthoDB" id="9809429at2"/>
<evidence type="ECO:0000313" key="15">
    <source>
        <dbReference type="EMBL" id="OUL59482.1"/>
    </source>
</evidence>
<proteinExistence type="inferred from homology"/>
<accession>A0A244CV27</accession>
<comment type="catalytic activity">
    <reaction evidence="1 13 14">
        <text>D-glyceraldehyde 3-phosphate = dihydroxyacetone phosphate</text>
        <dbReference type="Rhea" id="RHEA:18585"/>
        <dbReference type="ChEBI" id="CHEBI:57642"/>
        <dbReference type="ChEBI" id="CHEBI:59776"/>
        <dbReference type="EC" id="5.3.1.1"/>
    </reaction>
</comment>
<evidence type="ECO:0000256" key="5">
    <source>
        <dbReference type="ARBA" id="ARBA00011738"/>
    </source>
</evidence>
<dbReference type="Proteomes" id="UP000194841">
    <property type="component" value="Unassembled WGS sequence"/>
</dbReference>
<dbReference type="InterPro" id="IPR020861">
    <property type="entry name" value="Triosephosphate_isomerase_AS"/>
</dbReference>
<dbReference type="FunFam" id="3.20.20.70:FF:000020">
    <property type="entry name" value="Triosephosphate isomerase"/>
    <property type="match status" value="1"/>
</dbReference>
<dbReference type="InterPro" id="IPR022896">
    <property type="entry name" value="TrioseP_Isoase_bac/euk"/>
</dbReference>
<evidence type="ECO:0000256" key="14">
    <source>
        <dbReference type="RuleBase" id="RU363013"/>
    </source>
</evidence>
<keyword evidence="11 13" id="KW-0413">Isomerase</keyword>
<evidence type="ECO:0000256" key="13">
    <source>
        <dbReference type="HAMAP-Rule" id="MF_00147"/>
    </source>
</evidence>
<keyword evidence="9 13" id="KW-0963">Cytoplasm</keyword>
<name>A0A244CV27_PSEDV</name>
<dbReference type="GO" id="GO:0046166">
    <property type="term" value="P:glyceraldehyde-3-phosphate biosynthetic process"/>
    <property type="evidence" value="ECO:0007669"/>
    <property type="project" value="TreeGrafter"/>
</dbReference>
<evidence type="ECO:0000256" key="9">
    <source>
        <dbReference type="ARBA" id="ARBA00022490"/>
    </source>
</evidence>
<dbReference type="Pfam" id="PF00121">
    <property type="entry name" value="TIM"/>
    <property type="match status" value="1"/>
</dbReference>
<dbReference type="PROSITE" id="PS51440">
    <property type="entry name" value="TIM_2"/>
    <property type="match status" value="1"/>
</dbReference>
<gene>
    <name evidence="13" type="primary">tpiA</name>
    <name evidence="15" type="ORF">B1199_04225</name>
</gene>
<organism evidence="15 16">
    <name type="scientific">Pseudoalteromonas ulvae</name>
    <dbReference type="NCBI Taxonomy" id="107327"/>
    <lineage>
        <taxon>Bacteria</taxon>
        <taxon>Pseudomonadati</taxon>
        <taxon>Pseudomonadota</taxon>
        <taxon>Gammaproteobacteria</taxon>
        <taxon>Alteromonadales</taxon>
        <taxon>Pseudoalteromonadaceae</taxon>
        <taxon>Pseudoalteromonas</taxon>
    </lineage>
</organism>
<dbReference type="InterPro" id="IPR013785">
    <property type="entry name" value="Aldolase_TIM"/>
</dbReference>
<comment type="similarity">
    <text evidence="4 13 14">Belongs to the triosephosphate isomerase family.</text>
</comment>
<evidence type="ECO:0000256" key="11">
    <source>
        <dbReference type="ARBA" id="ARBA00023235"/>
    </source>
</evidence>
<comment type="subcellular location">
    <subcellularLocation>
        <location evidence="13 14">Cytoplasm</location>
    </subcellularLocation>
</comment>
<feature type="binding site" evidence="13">
    <location>
        <begin position="11"/>
        <end position="13"/>
    </location>
    <ligand>
        <name>substrate</name>
    </ligand>
</feature>
<dbReference type="InterPro" id="IPR000652">
    <property type="entry name" value="Triosephosphate_isomerase"/>
</dbReference>
<feature type="binding site" evidence="13">
    <location>
        <begin position="229"/>
        <end position="230"/>
    </location>
    <ligand>
        <name>substrate</name>
    </ligand>
</feature>
<dbReference type="AlphaFoldDB" id="A0A244CV27"/>
<dbReference type="GO" id="GO:0006096">
    <property type="term" value="P:glycolytic process"/>
    <property type="evidence" value="ECO:0007669"/>
    <property type="project" value="UniProtKB-UniRule"/>
</dbReference>
<dbReference type="PANTHER" id="PTHR21139:SF42">
    <property type="entry name" value="TRIOSEPHOSPHATE ISOMERASE"/>
    <property type="match status" value="1"/>
</dbReference>
<dbReference type="EMBL" id="MWPV01000001">
    <property type="protein sequence ID" value="OUL59482.1"/>
    <property type="molecule type" value="Genomic_DNA"/>
</dbReference>
<evidence type="ECO:0000256" key="2">
    <source>
        <dbReference type="ARBA" id="ARBA00004742"/>
    </source>
</evidence>
<dbReference type="UniPathway" id="UPA00138"/>
<dbReference type="RefSeq" id="WP_086742872.1">
    <property type="nucleotide sequence ID" value="NZ_MWPV01000001.1"/>
</dbReference>
<keyword evidence="10 13" id="KW-0324">Glycolysis</keyword>
<evidence type="ECO:0000256" key="8">
    <source>
        <dbReference type="ARBA" id="ARBA00022432"/>
    </source>
</evidence>
<comment type="subunit">
    <text evidence="5 13 14">Homodimer.</text>
</comment>
<comment type="pathway">
    <text evidence="2 13 14">Carbohydrate biosynthesis; gluconeogenesis.</text>
</comment>
<keyword evidence="16" id="KW-1185">Reference proteome</keyword>
<comment type="pathway">
    <text evidence="13 14">Carbohydrate degradation; glycolysis; D-glyceraldehyde 3-phosphate from glycerone phosphate: step 1/1.</text>
</comment>
<dbReference type="PANTHER" id="PTHR21139">
    <property type="entry name" value="TRIOSEPHOSPHATE ISOMERASE"/>
    <property type="match status" value="1"/>
</dbReference>
<keyword evidence="8 13" id="KW-0312">Gluconeogenesis</keyword>
<dbReference type="Gene3D" id="3.20.20.70">
    <property type="entry name" value="Aldolase class I"/>
    <property type="match status" value="1"/>
</dbReference>